<dbReference type="Proteomes" id="UP000658305">
    <property type="component" value="Unassembled WGS sequence"/>
</dbReference>
<dbReference type="Gene3D" id="3.50.50.60">
    <property type="entry name" value="FAD/NAD(P)-binding domain"/>
    <property type="match status" value="1"/>
</dbReference>
<dbReference type="Pfam" id="PF12831">
    <property type="entry name" value="FAD_oxidored"/>
    <property type="match status" value="1"/>
</dbReference>
<evidence type="ECO:0000256" key="3">
    <source>
        <dbReference type="ARBA" id="ARBA00023002"/>
    </source>
</evidence>
<dbReference type="PANTHER" id="PTHR43498">
    <property type="entry name" value="FERREDOXIN:COB-COM HETERODISULFIDE REDUCTASE SUBUNIT A"/>
    <property type="match status" value="1"/>
</dbReference>
<reference evidence="7" key="1">
    <citation type="journal article" date="2019" name="Int. J. Syst. Evol. Microbiol.">
        <title>The Global Catalogue of Microorganisms (GCM) 10K type strain sequencing project: providing services to taxonomists for standard genome sequencing and annotation.</title>
        <authorList>
            <consortium name="The Broad Institute Genomics Platform"/>
            <consortium name="The Broad Institute Genome Sequencing Center for Infectious Disease"/>
            <person name="Wu L."/>
            <person name="Ma J."/>
        </authorList>
    </citation>
    <scope>NUCLEOTIDE SEQUENCE [LARGE SCALE GENOMIC DNA]</scope>
    <source>
        <strain evidence="7">KCTC 23298</strain>
    </source>
</reference>
<keyword evidence="4" id="KW-0408">Iron</keyword>
<sequence>MAPPSFPFSEFHDQDLRNMAQTATIHEPAREIPVSADYDVLVVGGGPAGLTSALAAAESGLRVGLLESRSFVGGNMTIGLPVLGFLGQKGNQIIEGLPQKFIDRLKAREAASEHRACPLHMGITLVEPEAVKTVGLEMLTEAGVDVVFYTFVAGVVMDEDGHTIRGVITESKSGRSAVMARVVIDCTGDADVAHRAGVVTEKGNEHGGMQPPTLMFCLSDVDTDKLRMAIANAPKEARTYLTDFIPADYFGQNHQFIVVGLRELMARARQERALDIPNERTIIITGLKKGEAWINMTRVAGTDGTDARSLSNGEIVARRQIDDIVEYLVNYVPGFEKAHFTKTAPFLGIRETRRIVGRYVMNEQDVLGCRHFEDAIAVASYPIDIHRPGDEGCTLIWCGDCYDIPYRSLLPQRVENLIVAGRAISTTHEAMGAIRVMATCMAMGEAAGRAAALAIRQDIRPHEVDIHALRRDLLTHGAYLRGLMGERLTPETEAVAIPG</sequence>
<proteinExistence type="predicted"/>
<organism evidence="6 7">
    <name type="scientific">Gemmobacter nanjingensis</name>
    <dbReference type="NCBI Taxonomy" id="488454"/>
    <lineage>
        <taxon>Bacteria</taxon>
        <taxon>Pseudomonadati</taxon>
        <taxon>Pseudomonadota</taxon>
        <taxon>Alphaproteobacteria</taxon>
        <taxon>Rhodobacterales</taxon>
        <taxon>Paracoccaceae</taxon>
        <taxon>Gemmobacter</taxon>
    </lineage>
</organism>
<keyword evidence="5" id="KW-0411">Iron-sulfur</keyword>
<dbReference type="InterPro" id="IPR036188">
    <property type="entry name" value="FAD/NAD-bd_sf"/>
</dbReference>
<dbReference type="InterPro" id="IPR039650">
    <property type="entry name" value="HdrA-like"/>
</dbReference>
<dbReference type="EMBL" id="BMYI01000007">
    <property type="protein sequence ID" value="GHC25512.1"/>
    <property type="molecule type" value="Genomic_DNA"/>
</dbReference>
<evidence type="ECO:0000313" key="7">
    <source>
        <dbReference type="Proteomes" id="UP000658305"/>
    </source>
</evidence>
<protein>
    <submittedName>
        <fullName evidence="6">Membrane protein</fullName>
    </submittedName>
</protein>
<evidence type="ECO:0000256" key="4">
    <source>
        <dbReference type="ARBA" id="ARBA00023004"/>
    </source>
</evidence>
<gene>
    <name evidence="6" type="ORF">GCM10007291_26600</name>
</gene>
<keyword evidence="3" id="KW-0560">Oxidoreductase</keyword>
<keyword evidence="1" id="KW-0004">4Fe-4S</keyword>
<evidence type="ECO:0000256" key="5">
    <source>
        <dbReference type="ARBA" id="ARBA00023014"/>
    </source>
</evidence>
<dbReference type="PANTHER" id="PTHR43498:SF1">
    <property type="entry name" value="COB--COM HETERODISULFIDE REDUCTASE IRON-SULFUR SUBUNIT A"/>
    <property type="match status" value="1"/>
</dbReference>
<dbReference type="SUPFAM" id="SSF51905">
    <property type="entry name" value="FAD/NAD(P)-binding domain"/>
    <property type="match status" value="1"/>
</dbReference>
<keyword evidence="2" id="KW-0479">Metal-binding</keyword>
<comment type="caution">
    <text evidence="6">The sequence shown here is derived from an EMBL/GenBank/DDBJ whole genome shotgun (WGS) entry which is preliminary data.</text>
</comment>
<name>A0ABQ3FIA4_9RHOB</name>
<evidence type="ECO:0000256" key="2">
    <source>
        <dbReference type="ARBA" id="ARBA00022723"/>
    </source>
</evidence>
<evidence type="ECO:0000256" key="1">
    <source>
        <dbReference type="ARBA" id="ARBA00022485"/>
    </source>
</evidence>
<evidence type="ECO:0000313" key="6">
    <source>
        <dbReference type="EMBL" id="GHC25512.1"/>
    </source>
</evidence>
<accession>A0ABQ3FIA4</accession>
<keyword evidence="7" id="KW-1185">Reference proteome</keyword>